<keyword evidence="1" id="KW-1133">Transmembrane helix</keyword>
<dbReference type="EMBL" id="CP002376">
    <property type="protein sequence ID" value="AEZ60049.1"/>
    <property type="molecule type" value="Genomic_DNA"/>
</dbReference>
<name>A0AAU8PM22_TREPG</name>
<evidence type="ECO:0000256" key="1">
    <source>
        <dbReference type="SAM" id="Phobius"/>
    </source>
</evidence>
<keyword evidence="1" id="KW-0472">Membrane</keyword>
<evidence type="ECO:0000313" key="3">
    <source>
        <dbReference type="Proteomes" id="UP000008192"/>
    </source>
</evidence>
<keyword evidence="1" id="KW-0812">Transmembrane</keyword>
<evidence type="ECO:0000313" key="2">
    <source>
        <dbReference type="EMBL" id="AEZ60049.1"/>
    </source>
</evidence>
<sequence length="56" mass="6151">MARDLFQVRSPFLRGLLCFAAVGAGLLLLRCVLLSYLGRVVCPSFSARASVRLRPL</sequence>
<reference evidence="3" key="1">
    <citation type="journal article" date="2012" name="PLoS Negl. Trop. Dis.">
        <title>Whole genome sequences of three Treponema pallidum ssp. pertenue strains: yaws and syphilis treponemes differ in less than 0.2% of the genome sequence.</title>
        <authorList>
            <person name="Cejkova D."/>
            <person name="Zobanikova M."/>
            <person name="Chen L."/>
            <person name="Pospisilova P."/>
            <person name="Strouhal M."/>
            <person name="Qin X."/>
            <person name="Mikalova L."/>
            <person name="Norris S.J."/>
            <person name="Muzny D.M."/>
            <person name="Gibbs R.A."/>
            <person name="Fulton L.L."/>
            <person name="Sodergren E."/>
            <person name="Weinstock G.M."/>
            <person name="Smajs D."/>
        </authorList>
    </citation>
    <scope>NUCLEOTIDE SEQUENCE [LARGE SCALE GENOMIC DNA]</scope>
    <source>
        <strain evidence="3">Gauthier</strain>
    </source>
</reference>
<dbReference type="Proteomes" id="UP000008192">
    <property type="component" value="Chromosome"/>
</dbReference>
<protein>
    <submittedName>
        <fullName evidence="2">Uncharacterized protein</fullName>
    </submittedName>
</protein>
<feature type="transmembrane region" description="Helical" evidence="1">
    <location>
        <begin position="12"/>
        <end position="37"/>
    </location>
</feature>
<dbReference type="KEGG" id="tpg:TPEGAU_0783a"/>
<proteinExistence type="predicted"/>
<gene>
    <name evidence="2" type="ordered locus">TPEGAU_0783a</name>
</gene>
<organism evidence="2 3">
    <name type="scientific">Treponema pallidum subsp. pertenue (strain Gauthier)</name>
    <dbReference type="NCBI Taxonomy" id="491080"/>
    <lineage>
        <taxon>Bacteria</taxon>
        <taxon>Pseudomonadati</taxon>
        <taxon>Spirochaetota</taxon>
        <taxon>Spirochaetia</taxon>
        <taxon>Spirochaetales</taxon>
        <taxon>Treponemataceae</taxon>
        <taxon>Treponema</taxon>
    </lineage>
</organism>
<dbReference type="AlphaFoldDB" id="A0AAU8PM22"/>
<accession>A0AAU8PM22</accession>